<feature type="transmembrane region" description="Helical" evidence="6">
    <location>
        <begin position="175"/>
        <end position="194"/>
    </location>
</feature>
<gene>
    <name evidence="8" type="ORF">CE91St30_15190</name>
</gene>
<feature type="domain" description="Major facilitator superfamily (MFS) profile" evidence="7">
    <location>
        <begin position="18"/>
        <end position="401"/>
    </location>
</feature>
<feature type="transmembrane region" description="Helical" evidence="6">
    <location>
        <begin position="256"/>
        <end position="274"/>
    </location>
</feature>
<evidence type="ECO:0000259" key="7">
    <source>
        <dbReference type="PROSITE" id="PS50850"/>
    </source>
</evidence>
<feature type="transmembrane region" description="Helical" evidence="6">
    <location>
        <begin position="343"/>
        <end position="361"/>
    </location>
</feature>
<organism evidence="8 9">
    <name type="scientific">Raoultibacter timonensis</name>
    <dbReference type="NCBI Taxonomy" id="1907662"/>
    <lineage>
        <taxon>Bacteria</taxon>
        <taxon>Bacillati</taxon>
        <taxon>Actinomycetota</taxon>
        <taxon>Coriobacteriia</taxon>
        <taxon>Eggerthellales</taxon>
        <taxon>Eggerthellaceae</taxon>
        <taxon>Raoultibacter</taxon>
    </lineage>
</organism>
<keyword evidence="5 6" id="KW-0472">Membrane</keyword>
<feature type="transmembrane region" description="Helical" evidence="6">
    <location>
        <begin position="109"/>
        <end position="130"/>
    </location>
</feature>
<dbReference type="InterPro" id="IPR020846">
    <property type="entry name" value="MFS_dom"/>
</dbReference>
<dbReference type="InterPro" id="IPR011701">
    <property type="entry name" value="MFS"/>
</dbReference>
<dbReference type="InterPro" id="IPR005829">
    <property type="entry name" value="Sugar_transporter_CS"/>
</dbReference>
<proteinExistence type="predicted"/>
<feature type="transmembrane region" description="Helical" evidence="6">
    <location>
        <begin position="286"/>
        <end position="303"/>
    </location>
</feature>
<protein>
    <submittedName>
        <fullName evidence="8">MFS transporter</fullName>
    </submittedName>
</protein>
<evidence type="ECO:0000256" key="4">
    <source>
        <dbReference type="ARBA" id="ARBA00022989"/>
    </source>
</evidence>
<name>A0ABN6MDX8_9ACTN</name>
<accession>A0ABN6MDX8</accession>
<evidence type="ECO:0000256" key="2">
    <source>
        <dbReference type="ARBA" id="ARBA00022475"/>
    </source>
</evidence>
<feature type="transmembrane region" description="Helical" evidence="6">
    <location>
        <begin position="84"/>
        <end position="103"/>
    </location>
</feature>
<evidence type="ECO:0000313" key="9">
    <source>
        <dbReference type="Proteomes" id="UP001320544"/>
    </source>
</evidence>
<evidence type="ECO:0000256" key="5">
    <source>
        <dbReference type="ARBA" id="ARBA00023136"/>
    </source>
</evidence>
<dbReference type="PANTHER" id="PTHR43124">
    <property type="entry name" value="PURINE EFFLUX PUMP PBUE"/>
    <property type="match status" value="1"/>
</dbReference>
<evidence type="ECO:0000256" key="1">
    <source>
        <dbReference type="ARBA" id="ARBA00004651"/>
    </source>
</evidence>
<feature type="transmembrane region" description="Helical" evidence="6">
    <location>
        <begin position="20"/>
        <end position="44"/>
    </location>
</feature>
<evidence type="ECO:0000256" key="3">
    <source>
        <dbReference type="ARBA" id="ARBA00022692"/>
    </source>
</evidence>
<reference evidence="8 9" key="1">
    <citation type="submission" date="2022-01" db="EMBL/GenBank/DDBJ databases">
        <title>Novel bile acid biosynthetic pathways are enriched in the microbiome of centenarians.</title>
        <authorList>
            <person name="Sato Y."/>
            <person name="Atarashi K."/>
            <person name="Plichta R.D."/>
            <person name="Arai Y."/>
            <person name="Sasajima S."/>
            <person name="Kearney M.S."/>
            <person name="Suda W."/>
            <person name="Takeshita K."/>
            <person name="Sasaki T."/>
            <person name="Okamoto S."/>
            <person name="Skelly N.A."/>
            <person name="Okamura Y."/>
            <person name="Vlamakis H."/>
            <person name="Li Y."/>
            <person name="Tanoue T."/>
            <person name="Takei H."/>
            <person name="Nittono H."/>
            <person name="Narushima S."/>
            <person name="Irie J."/>
            <person name="Itoh H."/>
            <person name="Moriya K."/>
            <person name="Sugiura Y."/>
            <person name="Suematsu M."/>
            <person name="Moritoki N."/>
            <person name="Shibata S."/>
            <person name="Littman R.D."/>
            <person name="Fischbach A.M."/>
            <person name="Uwamino Y."/>
            <person name="Inoue T."/>
            <person name="Honda A."/>
            <person name="Hattori M."/>
            <person name="Murai T."/>
            <person name="Xavier J.R."/>
            <person name="Hirose N."/>
            <person name="Honda K."/>
        </authorList>
    </citation>
    <scope>NUCLEOTIDE SEQUENCE [LARGE SCALE GENOMIC DNA]</scope>
    <source>
        <strain evidence="8 9">CE91-St30</strain>
    </source>
</reference>
<keyword evidence="9" id="KW-1185">Reference proteome</keyword>
<feature type="transmembrane region" description="Helical" evidence="6">
    <location>
        <begin position="215"/>
        <end position="236"/>
    </location>
</feature>
<dbReference type="Proteomes" id="UP001320544">
    <property type="component" value="Chromosome"/>
</dbReference>
<feature type="transmembrane region" description="Helical" evidence="6">
    <location>
        <begin position="373"/>
        <end position="395"/>
    </location>
</feature>
<dbReference type="InterPro" id="IPR036259">
    <property type="entry name" value="MFS_trans_sf"/>
</dbReference>
<feature type="transmembrane region" description="Helical" evidence="6">
    <location>
        <begin position="151"/>
        <end position="169"/>
    </location>
</feature>
<feature type="transmembrane region" description="Helical" evidence="6">
    <location>
        <begin position="50"/>
        <end position="72"/>
    </location>
</feature>
<keyword evidence="2" id="KW-1003">Cell membrane</keyword>
<evidence type="ECO:0000256" key="6">
    <source>
        <dbReference type="SAM" id="Phobius"/>
    </source>
</evidence>
<dbReference type="InterPro" id="IPR050189">
    <property type="entry name" value="MFS_Efflux_Transporters"/>
</dbReference>
<evidence type="ECO:0000313" key="8">
    <source>
        <dbReference type="EMBL" id="BDE96186.1"/>
    </source>
</evidence>
<dbReference type="SUPFAM" id="SSF103473">
    <property type="entry name" value="MFS general substrate transporter"/>
    <property type="match status" value="1"/>
</dbReference>
<dbReference type="EMBL" id="AP025564">
    <property type="protein sequence ID" value="BDE96186.1"/>
    <property type="molecule type" value="Genomic_DNA"/>
</dbReference>
<dbReference type="PANTHER" id="PTHR43124:SF3">
    <property type="entry name" value="CHLORAMPHENICOL EFFLUX PUMP RV0191"/>
    <property type="match status" value="1"/>
</dbReference>
<keyword evidence="3 6" id="KW-0812">Transmembrane</keyword>
<dbReference type="Pfam" id="PF07690">
    <property type="entry name" value="MFS_1"/>
    <property type="match status" value="2"/>
</dbReference>
<dbReference type="Gene3D" id="1.20.1250.20">
    <property type="entry name" value="MFS general substrate transporter like domains"/>
    <property type="match status" value="1"/>
</dbReference>
<dbReference type="PROSITE" id="PS00217">
    <property type="entry name" value="SUGAR_TRANSPORT_2"/>
    <property type="match status" value="1"/>
</dbReference>
<feature type="transmembrane region" description="Helical" evidence="6">
    <location>
        <begin position="309"/>
        <end position="331"/>
    </location>
</feature>
<dbReference type="PROSITE" id="PS50850">
    <property type="entry name" value="MFS"/>
    <property type="match status" value="1"/>
</dbReference>
<keyword evidence="4 6" id="KW-1133">Transmembrane helix</keyword>
<sequence length="411" mass="43867">MHSWIKGIVAYFRVEHAIVLIPVCSFAVFDSAFSAFSSVLAMIGDQFPDVPVVVIQMVLSIPSLLSIPAMLLSGFLASYVRKRSIGLVALAILFVGGMIPVLFRAQSIYILFASSALIGIAQGLMHPLASAIICEGWSGKQRGKVLGFKQAANYVGAAVVALVVGYLALTGWSNAYLVYLAVIPVFLITIFRLPRGGLERKLINREDKAQGLKELFTPKVVYLLLLFMMAALFSFSFHSNIAMMVGEKGMGTSADVSKITSLNYLVAFVLGITYGKLSGVMKDRTLAFGFAVLALGLLIASFSSSFAMLMIGGVLFGFGSGIQEVSTIYYLSNEAEKRATMAISLGLVFVNIGITFSPLVITTLKTTLLSSSSAAAGMLVGAAGFALLAGVELLYRNHMRKSKPSVKGEGE</sequence>
<comment type="subcellular location">
    <subcellularLocation>
        <location evidence="1">Cell membrane</location>
        <topology evidence="1">Multi-pass membrane protein</topology>
    </subcellularLocation>
</comment>
<dbReference type="RefSeq" id="WP_244412487.1">
    <property type="nucleotide sequence ID" value="NZ_AP025577.1"/>
</dbReference>